<gene>
    <name evidence="10" type="ORF">ACFOND_03575</name>
</gene>
<evidence type="ECO:0000256" key="1">
    <source>
        <dbReference type="ARBA" id="ARBA00004370"/>
    </source>
</evidence>
<feature type="transmembrane region" description="Helical" evidence="8">
    <location>
        <begin position="17"/>
        <end position="34"/>
    </location>
</feature>
<keyword evidence="4 8" id="KW-1133">Transmembrane helix</keyword>
<evidence type="ECO:0000256" key="5">
    <source>
        <dbReference type="ARBA" id="ARBA00023098"/>
    </source>
</evidence>
<proteinExistence type="predicted"/>
<dbReference type="PANTHER" id="PTHR23063">
    <property type="entry name" value="PHOSPHOLIPID ACYLTRANSFERASE"/>
    <property type="match status" value="1"/>
</dbReference>
<keyword evidence="3 8" id="KW-0812">Transmembrane</keyword>
<evidence type="ECO:0000313" key="10">
    <source>
        <dbReference type="EMBL" id="MFC3700709.1"/>
    </source>
</evidence>
<dbReference type="Proteomes" id="UP001595710">
    <property type="component" value="Unassembled WGS sequence"/>
</dbReference>
<dbReference type="PANTHER" id="PTHR23063:SF52">
    <property type="entry name" value="LYSOPHOSPHATIDYLCHOLINE ACYLTRANSFERASE"/>
    <property type="match status" value="1"/>
</dbReference>
<evidence type="ECO:0000313" key="11">
    <source>
        <dbReference type="Proteomes" id="UP001595710"/>
    </source>
</evidence>
<evidence type="ECO:0000256" key="8">
    <source>
        <dbReference type="SAM" id="Phobius"/>
    </source>
</evidence>
<name>A0ABV7WPD0_9GAMM</name>
<comment type="subcellular location">
    <subcellularLocation>
        <location evidence="1">Membrane</location>
    </subcellularLocation>
</comment>
<dbReference type="CDD" id="cd07989">
    <property type="entry name" value="LPLAT_AGPAT-like"/>
    <property type="match status" value="1"/>
</dbReference>
<feature type="transmembrane region" description="Helical" evidence="8">
    <location>
        <begin position="39"/>
        <end position="59"/>
    </location>
</feature>
<comment type="caution">
    <text evidence="10">The sequence shown here is derived from an EMBL/GenBank/DDBJ whole genome shotgun (WGS) entry which is preliminary data.</text>
</comment>
<evidence type="ECO:0000256" key="6">
    <source>
        <dbReference type="ARBA" id="ARBA00023136"/>
    </source>
</evidence>
<dbReference type="SUPFAM" id="SSF69593">
    <property type="entry name" value="Glycerol-3-phosphate (1)-acyltransferase"/>
    <property type="match status" value="1"/>
</dbReference>
<sequence>MTHVNNPILNANFRSKWYIATFLTGFVQVLMLVLKFIRILLLVFVLLFGVFLIIIATTIDSLVGKKWAQLWVSKLWFRSLLVVMNVHVTRIGEVQAGGTLVASNHISWLDIPVLGSVLPCYFLSKAEVKNIPVVGWLAHRGGTLFIKRGSGQIEQVRSLMKVYLDRDHCLSFFPEATTGDGFSIRQFHPRLFAAAIDSDVPVMPVAISYQLHRQSSIEIGFGDETMAANIWRVLGRWRTDATVQLLPVVQTRDLERKSLADTCMHSIADAINIPHTHRGVGFKAPLPDRHSR</sequence>
<dbReference type="Pfam" id="PF01553">
    <property type="entry name" value="Acyltransferase"/>
    <property type="match status" value="1"/>
</dbReference>
<keyword evidence="7 10" id="KW-0012">Acyltransferase</keyword>
<evidence type="ECO:0000259" key="9">
    <source>
        <dbReference type="SMART" id="SM00563"/>
    </source>
</evidence>
<keyword evidence="11" id="KW-1185">Reference proteome</keyword>
<dbReference type="InterPro" id="IPR002123">
    <property type="entry name" value="Plipid/glycerol_acylTrfase"/>
</dbReference>
<keyword evidence="5" id="KW-0443">Lipid metabolism</keyword>
<evidence type="ECO:0000256" key="7">
    <source>
        <dbReference type="ARBA" id="ARBA00023315"/>
    </source>
</evidence>
<dbReference type="EMBL" id="JBHRYN010000006">
    <property type="protein sequence ID" value="MFC3700709.1"/>
    <property type="molecule type" value="Genomic_DNA"/>
</dbReference>
<feature type="domain" description="Phospholipid/glycerol acyltransferase" evidence="9">
    <location>
        <begin position="99"/>
        <end position="210"/>
    </location>
</feature>
<organism evidence="10 11">
    <name type="scientific">Reinekea marina</name>
    <dbReference type="NCBI Taxonomy" id="1310421"/>
    <lineage>
        <taxon>Bacteria</taxon>
        <taxon>Pseudomonadati</taxon>
        <taxon>Pseudomonadota</taxon>
        <taxon>Gammaproteobacteria</taxon>
        <taxon>Oceanospirillales</taxon>
        <taxon>Saccharospirillaceae</taxon>
        <taxon>Reinekea</taxon>
    </lineage>
</organism>
<dbReference type="GO" id="GO:0016746">
    <property type="term" value="F:acyltransferase activity"/>
    <property type="evidence" value="ECO:0007669"/>
    <property type="project" value="UniProtKB-KW"/>
</dbReference>
<evidence type="ECO:0000256" key="3">
    <source>
        <dbReference type="ARBA" id="ARBA00022692"/>
    </source>
</evidence>
<reference evidence="11" key="1">
    <citation type="journal article" date="2019" name="Int. J. Syst. Evol. Microbiol.">
        <title>The Global Catalogue of Microorganisms (GCM) 10K type strain sequencing project: providing services to taxonomists for standard genome sequencing and annotation.</title>
        <authorList>
            <consortium name="The Broad Institute Genomics Platform"/>
            <consortium name="The Broad Institute Genome Sequencing Center for Infectious Disease"/>
            <person name="Wu L."/>
            <person name="Ma J."/>
        </authorList>
    </citation>
    <scope>NUCLEOTIDE SEQUENCE [LARGE SCALE GENOMIC DNA]</scope>
    <source>
        <strain evidence="11">CECT 8288</strain>
    </source>
</reference>
<protein>
    <submittedName>
        <fullName evidence="10">Lysophospholipid acyltransferase family protein</fullName>
    </submittedName>
</protein>
<keyword evidence="2" id="KW-0808">Transferase</keyword>
<keyword evidence="6 8" id="KW-0472">Membrane</keyword>
<accession>A0ABV7WPD0</accession>
<evidence type="ECO:0000256" key="4">
    <source>
        <dbReference type="ARBA" id="ARBA00022989"/>
    </source>
</evidence>
<evidence type="ECO:0000256" key="2">
    <source>
        <dbReference type="ARBA" id="ARBA00022679"/>
    </source>
</evidence>
<dbReference type="SMART" id="SM00563">
    <property type="entry name" value="PlsC"/>
    <property type="match status" value="1"/>
</dbReference>
<dbReference type="RefSeq" id="WP_290281099.1">
    <property type="nucleotide sequence ID" value="NZ_JAUFQI010000001.1"/>
</dbReference>